<evidence type="ECO:0000259" key="14">
    <source>
        <dbReference type="Pfam" id="PF08245"/>
    </source>
</evidence>
<comment type="catalytic activity">
    <reaction evidence="10 11">
        <text>D-alanyl-D-alanine + UDP-N-acetyl-alpha-D-muramoyl-L-alanyl-gamma-D-glutamyl-meso-2,6-diaminopimelate + ATP = UDP-N-acetyl-alpha-D-muramoyl-L-alanyl-gamma-D-glutamyl-meso-2,6-diaminopimeloyl-D-alanyl-D-alanine + ADP + phosphate + H(+)</text>
        <dbReference type="Rhea" id="RHEA:28374"/>
        <dbReference type="ChEBI" id="CHEBI:15378"/>
        <dbReference type="ChEBI" id="CHEBI:30616"/>
        <dbReference type="ChEBI" id="CHEBI:43474"/>
        <dbReference type="ChEBI" id="CHEBI:57822"/>
        <dbReference type="ChEBI" id="CHEBI:61386"/>
        <dbReference type="ChEBI" id="CHEBI:83905"/>
        <dbReference type="ChEBI" id="CHEBI:456216"/>
        <dbReference type="EC" id="6.3.2.10"/>
    </reaction>
</comment>
<feature type="binding site" evidence="10">
    <location>
        <begin position="112"/>
        <end position="118"/>
    </location>
    <ligand>
        <name>ATP</name>
        <dbReference type="ChEBI" id="CHEBI:30616"/>
    </ligand>
</feature>
<evidence type="ECO:0000259" key="13">
    <source>
        <dbReference type="Pfam" id="PF02875"/>
    </source>
</evidence>
<dbReference type="Gene3D" id="3.40.1190.10">
    <property type="entry name" value="Mur-like, catalytic domain"/>
    <property type="match status" value="1"/>
</dbReference>
<dbReference type="GO" id="GO:0071555">
    <property type="term" value="P:cell wall organization"/>
    <property type="evidence" value="ECO:0007669"/>
    <property type="project" value="UniProtKB-KW"/>
</dbReference>
<comment type="subcellular location">
    <subcellularLocation>
        <location evidence="10 11">Cytoplasm</location>
    </subcellularLocation>
</comment>
<dbReference type="Pfam" id="PF02875">
    <property type="entry name" value="Mur_ligase_C"/>
    <property type="match status" value="1"/>
</dbReference>
<organism evidence="15 16">
    <name type="scientific">Bowdeniella nasicola</name>
    <dbReference type="NCBI Taxonomy" id="208480"/>
    <lineage>
        <taxon>Bacteria</taxon>
        <taxon>Bacillati</taxon>
        <taxon>Actinomycetota</taxon>
        <taxon>Actinomycetes</taxon>
        <taxon>Actinomycetales</taxon>
        <taxon>Actinomycetaceae</taxon>
        <taxon>Bowdeniella</taxon>
    </lineage>
</organism>
<evidence type="ECO:0000313" key="15">
    <source>
        <dbReference type="EMBL" id="OKL53998.1"/>
    </source>
</evidence>
<comment type="similarity">
    <text evidence="10">Belongs to the MurCDEF family. MurF subfamily.</text>
</comment>
<evidence type="ECO:0000256" key="6">
    <source>
        <dbReference type="ARBA" id="ARBA00022960"/>
    </source>
</evidence>
<protein>
    <recommendedName>
        <fullName evidence="10 11">UDP-N-acetylmuramoyl-tripeptide--D-alanyl-D-alanine ligase</fullName>
        <ecNumber evidence="10 11">6.3.2.10</ecNumber>
    </recommendedName>
    <alternativeName>
        <fullName evidence="10">D-alanyl-D-alanine-adding enzyme</fullName>
    </alternativeName>
</protein>
<evidence type="ECO:0000256" key="7">
    <source>
        <dbReference type="ARBA" id="ARBA00022984"/>
    </source>
</evidence>
<dbReference type="SUPFAM" id="SSF53244">
    <property type="entry name" value="MurD-like peptide ligases, peptide-binding domain"/>
    <property type="match status" value="1"/>
</dbReference>
<dbReference type="PANTHER" id="PTHR43024">
    <property type="entry name" value="UDP-N-ACETYLMURAMOYL-TRIPEPTIDE--D-ALANYL-D-ALANINE LIGASE"/>
    <property type="match status" value="1"/>
</dbReference>
<dbReference type="PANTHER" id="PTHR43024:SF1">
    <property type="entry name" value="UDP-N-ACETYLMURAMOYL-TRIPEPTIDE--D-ALANYL-D-ALANINE LIGASE"/>
    <property type="match status" value="1"/>
</dbReference>
<sequence length="471" mass="48368">MIELSASEIADATGGTLVGLDRDVRVTGSVTTDSREVAAGDCFVAIAGENIDGHRFVDVAAHAGAAVIIAEQDVEAPHVRVESTITALGWLAREVLARLREGGDLTVIGVTGSSGKTTTKDLLGAALSEFAPTVFPVASFNNDIGMPLTALRCDENTRYLVSEMGASAPGELTRLTSIAPLDIAIVLMVGHAHVGGFGSLADVATAKSELVQGLPAGARAILNADDERVATMAGVAKHADGSALDASQIRYFSATNALNDRPGLAATDVTLDPLGRATFTTAGATLTLPITGAHHVNNALAALSAVDALGLDVARAARAIEAAKISPHRMALTERSDGITILDDAYNANPESMRAAIEVLAKLPAKRRIALLGTMLEMGGEADEQHREVGKAAAQAGLDWVICVAADPIGAGVRAVAGTEVRANAVQTNDEALDLLTPELTEGDTLLIKGSNGAGLWSVADRLATEKDCGA</sequence>
<dbReference type="UniPathway" id="UPA00219"/>
<dbReference type="OrthoDB" id="9800958at2"/>
<dbReference type="Pfam" id="PF08245">
    <property type="entry name" value="Mur_ligase_M"/>
    <property type="match status" value="1"/>
</dbReference>
<evidence type="ECO:0000256" key="3">
    <source>
        <dbReference type="ARBA" id="ARBA00022618"/>
    </source>
</evidence>
<keyword evidence="16" id="KW-1185">Reference proteome</keyword>
<accession>A0A1Q5Q2B5</accession>
<dbReference type="GO" id="GO:0051301">
    <property type="term" value="P:cell division"/>
    <property type="evidence" value="ECO:0007669"/>
    <property type="project" value="UniProtKB-KW"/>
</dbReference>
<dbReference type="SUPFAM" id="SSF63418">
    <property type="entry name" value="MurE/MurF N-terminal domain"/>
    <property type="match status" value="1"/>
</dbReference>
<dbReference type="Proteomes" id="UP000185628">
    <property type="component" value="Unassembled WGS sequence"/>
</dbReference>
<dbReference type="InterPro" id="IPR005863">
    <property type="entry name" value="UDP-N-AcMur_synth"/>
</dbReference>
<keyword evidence="5 10" id="KW-0067">ATP-binding</keyword>
<keyword evidence="9 10" id="KW-0961">Cell wall biogenesis/degradation</keyword>
<dbReference type="NCBIfam" id="TIGR01143">
    <property type="entry name" value="murF"/>
    <property type="match status" value="1"/>
</dbReference>
<dbReference type="GO" id="GO:0009252">
    <property type="term" value="P:peptidoglycan biosynthetic process"/>
    <property type="evidence" value="ECO:0007669"/>
    <property type="project" value="UniProtKB-UniRule"/>
</dbReference>
<dbReference type="SUPFAM" id="SSF53623">
    <property type="entry name" value="MurD-like peptide ligases, catalytic domain"/>
    <property type="match status" value="1"/>
</dbReference>
<comment type="pathway">
    <text evidence="10 11">Cell wall biogenesis; peptidoglycan biosynthesis.</text>
</comment>
<evidence type="ECO:0000256" key="11">
    <source>
        <dbReference type="RuleBase" id="RU004136"/>
    </source>
</evidence>
<evidence type="ECO:0000256" key="10">
    <source>
        <dbReference type="HAMAP-Rule" id="MF_02019"/>
    </source>
</evidence>
<dbReference type="GO" id="GO:0008766">
    <property type="term" value="F:UDP-N-acetylmuramoylalanyl-D-glutamyl-2,6-diaminopimelate-D-alanyl-D-alanine ligase activity"/>
    <property type="evidence" value="ECO:0007669"/>
    <property type="project" value="RHEA"/>
</dbReference>
<reference evidence="16" key="1">
    <citation type="submission" date="2016-12" db="EMBL/GenBank/DDBJ databases">
        <authorList>
            <person name="Meng X."/>
        </authorList>
    </citation>
    <scope>NUCLEOTIDE SEQUENCE [LARGE SCALE GENOMIC DNA]</scope>
    <source>
        <strain evidence="16">DSM 19116</strain>
    </source>
</reference>
<dbReference type="GO" id="GO:0008360">
    <property type="term" value="P:regulation of cell shape"/>
    <property type="evidence" value="ECO:0007669"/>
    <property type="project" value="UniProtKB-KW"/>
</dbReference>
<proteinExistence type="inferred from homology"/>
<dbReference type="InterPro" id="IPR013221">
    <property type="entry name" value="Mur_ligase_cen"/>
</dbReference>
<keyword evidence="6 10" id="KW-0133">Cell shape</keyword>
<evidence type="ECO:0000256" key="8">
    <source>
        <dbReference type="ARBA" id="ARBA00023306"/>
    </source>
</evidence>
<evidence type="ECO:0000256" key="5">
    <source>
        <dbReference type="ARBA" id="ARBA00022840"/>
    </source>
</evidence>
<keyword evidence="2 10" id="KW-0436">Ligase</keyword>
<keyword evidence="8 10" id="KW-0131">Cell cycle</keyword>
<gene>
    <name evidence="10" type="primary">murF</name>
    <name evidence="15" type="ORF">BSZ39_06500</name>
</gene>
<evidence type="ECO:0000256" key="4">
    <source>
        <dbReference type="ARBA" id="ARBA00022741"/>
    </source>
</evidence>
<dbReference type="InterPro" id="IPR036565">
    <property type="entry name" value="Mur-like_cat_sf"/>
</dbReference>
<dbReference type="InterPro" id="IPR036615">
    <property type="entry name" value="Mur_ligase_C_dom_sf"/>
</dbReference>
<dbReference type="RefSeq" id="WP_073716563.1">
    <property type="nucleotide sequence ID" value="NZ_MQVR01000031.1"/>
</dbReference>
<evidence type="ECO:0000313" key="16">
    <source>
        <dbReference type="Proteomes" id="UP000185628"/>
    </source>
</evidence>
<dbReference type="InterPro" id="IPR004101">
    <property type="entry name" value="Mur_ligase_C"/>
</dbReference>
<evidence type="ECO:0000259" key="12">
    <source>
        <dbReference type="Pfam" id="PF01225"/>
    </source>
</evidence>
<dbReference type="Gene3D" id="3.40.1390.10">
    <property type="entry name" value="MurE/MurF, N-terminal domain"/>
    <property type="match status" value="1"/>
</dbReference>
<dbReference type="GO" id="GO:0005524">
    <property type="term" value="F:ATP binding"/>
    <property type="evidence" value="ECO:0007669"/>
    <property type="project" value="UniProtKB-UniRule"/>
</dbReference>
<feature type="domain" description="Mur ligase N-terminal catalytic" evidence="12">
    <location>
        <begin position="30"/>
        <end position="74"/>
    </location>
</feature>
<dbReference type="AlphaFoldDB" id="A0A1Q5Q2B5"/>
<dbReference type="GO" id="GO:0047480">
    <property type="term" value="F:UDP-N-acetylmuramoyl-tripeptide-D-alanyl-D-alanine ligase activity"/>
    <property type="evidence" value="ECO:0007669"/>
    <property type="project" value="UniProtKB-UniRule"/>
</dbReference>
<feature type="domain" description="Mur ligase central" evidence="14">
    <location>
        <begin position="110"/>
        <end position="305"/>
    </location>
</feature>
<dbReference type="InterPro" id="IPR000713">
    <property type="entry name" value="Mur_ligase_N"/>
</dbReference>
<evidence type="ECO:0000256" key="1">
    <source>
        <dbReference type="ARBA" id="ARBA00022490"/>
    </source>
</evidence>
<comment type="function">
    <text evidence="10 11">Involved in cell wall formation. Catalyzes the final step in the synthesis of UDP-N-acetylmuramoyl-pentapeptide, the precursor of murein.</text>
</comment>
<keyword evidence="7 10" id="KW-0573">Peptidoglycan synthesis</keyword>
<evidence type="ECO:0000256" key="9">
    <source>
        <dbReference type="ARBA" id="ARBA00023316"/>
    </source>
</evidence>
<dbReference type="EMBL" id="MQVR01000031">
    <property type="protein sequence ID" value="OKL53998.1"/>
    <property type="molecule type" value="Genomic_DNA"/>
</dbReference>
<dbReference type="Gene3D" id="3.90.190.20">
    <property type="entry name" value="Mur ligase, C-terminal domain"/>
    <property type="match status" value="1"/>
</dbReference>
<dbReference type="GO" id="GO:0005737">
    <property type="term" value="C:cytoplasm"/>
    <property type="evidence" value="ECO:0007669"/>
    <property type="project" value="UniProtKB-SubCell"/>
</dbReference>
<dbReference type="InterPro" id="IPR035911">
    <property type="entry name" value="MurE/MurF_N"/>
</dbReference>
<dbReference type="EC" id="6.3.2.10" evidence="10 11"/>
<dbReference type="InterPro" id="IPR051046">
    <property type="entry name" value="MurCDEF_CellWall_CoF430Synth"/>
</dbReference>
<keyword evidence="4 10" id="KW-0547">Nucleotide-binding</keyword>
<name>A0A1Q5Q2B5_9ACTO</name>
<comment type="caution">
    <text evidence="15">The sequence shown here is derived from an EMBL/GenBank/DDBJ whole genome shotgun (WGS) entry which is preliminary data.</text>
</comment>
<keyword evidence="1 10" id="KW-0963">Cytoplasm</keyword>
<keyword evidence="3 10" id="KW-0132">Cell division</keyword>
<dbReference type="Pfam" id="PF01225">
    <property type="entry name" value="Mur_ligase"/>
    <property type="match status" value="1"/>
</dbReference>
<feature type="domain" description="Mur ligase C-terminal" evidence="13">
    <location>
        <begin position="328"/>
        <end position="451"/>
    </location>
</feature>
<evidence type="ECO:0000256" key="2">
    <source>
        <dbReference type="ARBA" id="ARBA00022598"/>
    </source>
</evidence>
<dbReference type="HAMAP" id="MF_02019">
    <property type="entry name" value="MurF"/>
    <property type="match status" value="1"/>
</dbReference>